<dbReference type="EMBL" id="QPFP01000021">
    <property type="protein sequence ID" value="TEB30745.1"/>
    <property type="molecule type" value="Genomic_DNA"/>
</dbReference>
<proteinExistence type="predicted"/>
<name>A0A4Y7T9A9_COPMI</name>
<evidence type="ECO:0000313" key="2">
    <source>
        <dbReference type="Proteomes" id="UP000298030"/>
    </source>
</evidence>
<accession>A0A4Y7T9A9</accession>
<dbReference type="AlphaFoldDB" id="A0A4Y7T9A9"/>
<sequence length="317" mass="35928">MSTSQTAEGMGHIAPGAYLPLELLESVVDVIAMQPYPQPSRQTIKCLSLTCRGLVPRCRRYLFRLVGFGGFSDFSLGFTYPRPNSSRVQAFPALLKDSRRHEALGAPIGEFVQVLILGNNFHPLFPQITALLPNLNQFLWSFTLGCLDTHRESLDHEALHQATGGEVASLDHDVRKQMLEDDPSVQLIIERLANTRWLLPLPPLYLDRLSIRQTSPSFLSAFNAIARCLHLDPANYEVSRYQHDWPPSIDKSIPRREVSVRKLELSGARYPRLLQLFLDIEHTRRMFDHLEALAFEAVGDRDKRPGTPSSRRCTYPS</sequence>
<evidence type="ECO:0000313" key="1">
    <source>
        <dbReference type="EMBL" id="TEB30745.1"/>
    </source>
</evidence>
<organism evidence="1 2">
    <name type="scientific">Coprinellus micaceus</name>
    <name type="common">Glistening ink-cap mushroom</name>
    <name type="synonym">Coprinus micaceus</name>
    <dbReference type="NCBI Taxonomy" id="71717"/>
    <lineage>
        <taxon>Eukaryota</taxon>
        <taxon>Fungi</taxon>
        <taxon>Dikarya</taxon>
        <taxon>Basidiomycota</taxon>
        <taxon>Agaricomycotina</taxon>
        <taxon>Agaricomycetes</taxon>
        <taxon>Agaricomycetidae</taxon>
        <taxon>Agaricales</taxon>
        <taxon>Agaricineae</taxon>
        <taxon>Psathyrellaceae</taxon>
        <taxon>Coprinellus</taxon>
    </lineage>
</organism>
<reference evidence="1 2" key="1">
    <citation type="journal article" date="2019" name="Nat. Ecol. Evol.">
        <title>Megaphylogeny resolves global patterns of mushroom evolution.</title>
        <authorList>
            <person name="Varga T."/>
            <person name="Krizsan K."/>
            <person name="Foldi C."/>
            <person name="Dima B."/>
            <person name="Sanchez-Garcia M."/>
            <person name="Sanchez-Ramirez S."/>
            <person name="Szollosi G.J."/>
            <person name="Szarkandi J.G."/>
            <person name="Papp V."/>
            <person name="Albert L."/>
            <person name="Andreopoulos W."/>
            <person name="Angelini C."/>
            <person name="Antonin V."/>
            <person name="Barry K.W."/>
            <person name="Bougher N.L."/>
            <person name="Buchanan P."/>
            <person name="Buyck B."/>
            <person name="Bense V."/>
            <person name="Catcheside P."/>
            <person name="Chovatia M."/>
            <person name="Cooper J."/>
            <person name="Damon W."/>
            <person name="Desjardin D."/>
            <person name="Finy P."/>
            <person name="Geml J."/>
            <person name="Haridas S."/>
            <person name="Hughes K."/>
            <person name="Justo A."/>
            <person name="Karasinski D."/>
            <person name="Kautmanova I."/>
            <person name="Kiss B."/>
            <person name="Kocsube S."/>
            <person name="Kotiranta H."/>
            <person name="LaButti K.M."/>
            <person name="Lechner B.E."/>
            <person name="Liimatainen K."/>
            <person name="Lipzen A."/>
            <person name="Lukacs Z."/>
            <person name="Mihaltcheva S."/>
            <person name="Morgado L.N."/>
            <person name="Niskanen T."/>
            <person name="Noordeloos M.E."/>
            <person name="Ohm R.A."/>
            <person name="Ortiz-Santana B."/>
            <person name="Ovrebo C."/>
            <person name="Racz N."/>
            <person name="Riley R."/>
            <person name="Savchenko A."/>
            <person name="Shiryaev A."/>
            <person name="Soop K."/>
            <person name="Spirin V."/>
            <person name="Szebenyi C."/>
            <person name="Tomsovsky M."/>
            <person name="Tulloss R.E."/>
            <person name="Uehling J."/>
            <person name="Grigoriev I.V."/>
            <person name="Vagvolgyi C."/>
            <person name="Papp T."/>
            <person name="Martin F.M."/>
            <person name="Miettinen O."/>
            <person name="Hibbett D.S."/>
            <person name="Nagy L.G."/>
        </authorList>
    </citation>
    <scope>NUCLEOTIDE SEQUENCE [LARGE SCALE GENOMIC DNA]</scope>
    <source>
        <strain evidence="1 2">FP101781</strain>
    </source>
</reference>
<dbReference type="OrthoDB" id="2788229at2759"/>
<comment type="caution">
    <text evidence="1">The sequence shown here is derived from an EMBL/GenBank/DDBJ whole genome shotgun (WGS) entry which is preliminary data.</text>
</comment>
<protein>
    <submittedName>
        <fullName evidence="1">Uncharacterized protein</fullName>
    </submittedName>
</protein>
<keyword evidence="2" id="KW-1185">Reference proteome</keyword>
<gene>
    <name evidence="1" type="ORF">FA13DRAFT_492361</name>
</gene>
<dbReference type="Proteomes" id="UP000298030">
    <property type="component" value="Unassembled WGS sequence"/>
</dbReference>